<dbReference type="EnsemblPlants" id="AES97868">
    <property type="protein sequence ID" value="AES97868"/>
    <property type="gene ID" value="MTR_5g061150"/>
</dbReference>
<keyword evidence="4" id="KW-1185">Reference proteome</keyword>
<dbReference type="PaxDb" id="3880-AES97868"/>
<sequence length="139" mass="16646">MIFRLLIFRMASFLYAEIHLNAKGHGDTIKERNITSDQQNAKTMKFLRRHLHDDLKNEYLTLKYPQVLCNSLKERCEHQKTIILPKARYEWTHMRLQDFKFVTAYNSIVFRITSQLKLCGEKVTEEDMMAKYILHFSCI</sequence>
<evidence type="ECO:0000256" key="1">
    <source>
        <dbReference type="SAM" id="SignalP"/>
    </source>
</evidence>
<name>G7K946_MEDTR</name>
<dbReference type="Proteomes" id="UP000002051">
    <property type="component" value="Chromosome 5"/>
</dbReference>
<reference evidence="3" key="3">
    <citation type="submission" date="2015-04" db="UniProtKB">
        <authorList>
            <consortium name="EnsemblPlants"/>
        </authorList>
    </citation>
    <scope>IDENTIFICATION</scope>
    <source>
        <strain evidence="3">cv. Jemalong A17</strain>
    </source>
</reference>
<feature type="chain" id="PRO_5014573448" evidence="1">
    <location>
        <begin position="17"/>
        <end position="139"/>
    </location>
</feature>
<evidence type="ECO:0000313" key="3">
    <source>
        <dbReference type="EnsemblPlants" id="AES97868"/>
    </source>
</evidence>
<reference evidence="2 4" key="1">
    <citation type="journal article" date="2011" name="Nature">
        <title>The Medicago genome provides insight into the evolution of rhizobial symbioses.</title>
        <authorList>
            <person name="Young N.D."/>
            <person name="Debelle F."/>
            <person name="Oldroyd G.E."/>
            <person name="Geurts R."/>
            <person name="Cannon S.B."/>
            <person name="Udvardi M.K."/>
            <person name="Benedito V.A."/>
            <person name="Mayer K.F."/>
            <person name="Gouzy J."/>
            <person name="Schoof H."/>
            <person name="Van de Peer Y."/>
            <person name="Proost S."/>
            <person name="Cook D.R."/>
            <person name="Meyers B.C."/>
            <person name="Spannagl M."/>
            <person name="Cheung F."/>
            <person name="De Mita S."/>
            <person name="Krishnakumar V."/>
            <person name="Gundlach H."/>
            <person name="Zhou S."/>
            <person name="Mudge J."/>
            <person name="Bharti A.K."/>
            <person name="Murray J.D."/>
            <person name="Naoumkina M.A."/>
            <person name="Rosen B."/>
            <person name="Silverstein K.A."/>
            <person name="Tang H."/>
            <person name="Rombauts S."/>
            <person name="Zhao P.X."/>
            <person name="Zhou P."/>
            <person name="Barbe V."/>
            <person name="Bardou P."/>
            <person name="Bechner M."/>
            <person name="Bellec A."/>
            <person name="Berger A."/>
            <person name="Berges H."/>
            <person name="Bidwell S."/>
            <person name="Bisseling T."/>
            <person name="Choisne N."/>
            <person name="Couloux A."/>
            <person name="Denny R."/>
            <person name="Deshpande S."/>
            <person name="Dai X."/>
            <person name="Doyle J.J."/>
            <person name="Dudez A.M."/>
            <person name="Farmer A.D."/>
            <person name="Fouteau S."/>
            <person name="Franken C."/>
            <person name="Gibelin C."/>
            <person name="Gish J."/>
            <person name="Goldstein S."/>
            <person name="Gonzalez A.J."/>
            <person name="Green P.J."/>
            <person name="Hallab A."/>
            <person name="Hartog M."/>
            <person name="Hua A."/>
            <person name="Humphray S.J."/>
            <person name="Jeong D.H."/>
            <person name="Jing Y."/>
            <person name="Jocker A."/>
            <person name="Kenton S.M."/>
            <person name="Kim D.J."/>
            <person name="Klee K."/>
            <person name="Lai H."/>
            <person name="Lang C."/>
            <person name="Lin S."/>
            <person name="Macmil S.L."/>
            <person name="Magdelenat G."/>
            <person name="Matthews L."/>
            <person name="McCorrison J."/>
            <person name="Monaghan E.L."/>
            <person name="Mun J.H."/>
            <person name="Najar F.Z."/>
            <person name="Nicholson C."/>
            <person name="Noirot C."/>
            <person name="O'Bleness M."/>
            <person name="Paule C.R."/>
            <person name="Poulain J."/>
            <person name="Prion F."/>
            <person name="Qin B."/>
            <person name="Qu C."/>
            <person name="Retzel E.F."/>
            <person name="Riddle C."/>
            <person name="Sallet E."/>
            <person name="Samain S."/>
            <person name="Samson N."/>
            <person name="Sanders I."/>
            <person name="Saurat O."/>
            <person name="Scarpelli C."/>
            <person name="Schiex T."/>
            <person name="Segurens B."/>
            <person name="Severin A.J."/>
            <person name="Sherrier D.J."/>
            <person name="Shi R."/>
            <person name="Sims S."/>
            <person name="Singer S.R."/>
            <person name="Sinharoy S."/>
            <person name="Sterck L."/>
            <person name="Viollet A."/>
            <person name="Wang B.B."/>
            <person name="Wang K."/>
            <person name="Wang M."/>
            <person name="Wang X."/>
            <person name="Warfsmann J."/>
            <person name="Weissenbach J."/>
            <person name="White D.D."/>
            <person name="White J.D."/>
            <person name="Wiley G.B."/>
            <person name="Wincker P."/>
            <person name="Xing Y."/>
            <person name="Yang L."/>
            <person name="Yao Z."/>
            <person name="Ying F."/>
            <person name="Zhai J."/>
            <person name="Zhou L."/>
            <person name="Zuber A."/>
            <person name="Denarie J."/>
            <person name="Dixon R.A."/>
            <person name="May G.D."/>
            <person name="Schwartz D.C."/>
            <person name="Rogers J."/>
            <person name="Quetier F."/>
            <person name="Town C.D."/>
            <person name="Roe B.A."/>
        </authorList>
    </citation>
    <scope>NUCLEOTIDE SEQUENCE [LARGE SCALE GENOMIC DNA]</scope>
    <source>
        <strain evidence="2">A17</strain>
        <strain evidence="3 4">cv. Jemalong A17</strain>
    </source>
</reference>
<gene>
    <name evidence="2" type="ordered locus">MTR_5g061150</name>
</gene>
<dbReference type="AlphaFoldDB" id="G7K946"/>
<organism evidence="2 4">
    <name type="scientific">Medicago truncatula</name>
    <name type="common">Barrel medic</name>
    <name type="synonym">Medicago tribuloides</name>
    <dbReference type="NCBI Taxonomy" id="3880"/>
    <lineage>
        <taxon>Eukaryota</taxon>
        <taxon>Viridiplantae</taxon>
        <taxon>Streptophyta</taxon>
        <taxon>Embryophyta</taxon>
        <taxon>Tracheophyta</taxon>
        <taxon>Spermatophyta</taxon>
        <taxon>Magnoliopsida</taxon>
        <taxon>eudicotyledons</taxon>
        <taxon>Gunneridae</taxon>
        <taxon>Pentapetalae</taxon>
        <taxon>rosids</taxon>
        <taxon>fabids</taxon>
        <taxon>Fabales</taxon>
        <taxon>Fabaceae</taxon>
        <taxon>Papilionoideae</taxon>
        <taxon>50 kb inversion clade</taxon>
        <taxon>NPAAA clade</taxon>
        <taxon>Hologalegina</taxon>
        <taxon>IRL clade</taxon>
        <taxon>Trifolieae</taxon>
        <taxon>Medicago</taxon>
    </lineage>
</organism>
<evidence type="ECO:0000313" key="2">
    <source>
        <dbReference type="EMBL" id="AES97868.1"/>
    </source>
</evidence>
<keyword evidence="1" id="KW-0732">Signal</keyword>
<dbReference type="EMBL" id="CM001221">
    <property type="protein sequence ID" value="AES97868.1"/>
    <property type="molecule type" value="Genomic_DNA"/>
</dbReference>
<dbReference type="eggNOG" id="ENOG502QWN0">
    <property type="taxonomic scope" value="Eukaryota"/>
</dbReference>
<dbReference type="PANTHER" id="PTHR33325:SF11">
    <property type="entry name" value="COLD SHOCK DOMAIN-CONTAINING PROTEIN 4-LIKE"/>
    <property type="match status" value="1"/>
</dbReference>
<accession>G7K946</accession>
<proteinExistence type="predicted"/>
<dbReference type="OMA" id="LIFRMAS"/>
<evidence type="ECO:0000313" key="4">
    <source>
        <dbReference type="Proteomes" id="UP000002051"/>
    </source>
</evidence>
<reference evidence="2 4" key="2">
    <citation type="journal article" date="2014" name="BMC Genomics">
        <title>An improved genome release (version Mt4.0) for the model legume Medicago truncatula.</title>
        <authorList>
            <person name="Tang H."/>
            <person name="Krishnakumar V."/>
            <person name="Bidwell S."/>
            <person name="Rosen B."/>
            <person name="Chan A."/>
            <person name="Zhou S."/>
            <person name="Gentzbittel L."/>
            <person name="Childs K.L."/>
            <person name="Yandell M."/>
            <person name="Gundlach H."/>
            <person name="Mayer K.F."/>
            <person name="Schwartz D.C."/>
            <person name="Town C.D."/>
        </authorList>
    </citation>
    <scope>GENOME REANNOTATION</scope>
    <source>
        <strain evidence="3 4">cv. Jemalong A17</strain>
    </source>
</reference>
<feature type="signal peptide" evidence="1">
    <location>
        <begin position="1"/>
        <end position="16"/>
    </location>
</feature>
<protein>
    <submittedName>
        <fullName evidence="2">Copia-like polyprotein/retrotransposon, putative</fullName>
    </submittedName>
</protein>
<dbReference type="HOGENOM" id="CLU_1848097_0_0_1"/>
<dbReference type="PANTHER" id="PTHR33325">
    <property type="entry name" value="ZINC FINGER, CCHC-TYPE-RELATED"/>
    <property type="match status" value="1"/>
</dbReference>